<dbReference type="Pfam" id="PF08386">
    <property type="entry name" value="Abhydrolase_4"/>
    <property type="match status" value="1"/>
</dbReference>
<sequence length="37" mass="3885">VTGLVNSCINQRVDSYLLTGKLDATDVTCGPHATPKP</sequence>
<feature type="non-terminal residue" evidence="2">
    <location>
        <position position="1"/>
    </location>
</feature>
<dbReference type="RefSeq" id="WP_311638401.1">
    <property type="nucleotide sequence ID" value="NZ_JAVRFF010000628.1"/>
</dbReference>
<evidence type="ECO:0000259" key="1">
    <source>
        <dbReference type="Pfam" id="PF08386"/>
    </source>
</evidence>
<proteinExistence type="predicted"/>
<accession>A0ABU2UZ67</accession>
<dbReference type="EMBL" id="JAVRFF010000628">
    <property type="protein sequence ID" value="MDT0478575.1"/>
    <property type="molecule type" value="Genomic_DNA"/>
</dbReference>
<dbReference type="InterPro" id="IPR013595">
    <property type="entry name" value="Pept_S33_TAP-like_C"/>
</dbReference>
<evidence type="ECO:0000313" key="3">
    <source>
        <dbReference type="Proteomes" id="UP001180489"/>
    </source>
</evidence>
<organism evidence="2 3">
    <name type="scientific">Streptomyces hintoniae</name>
    <dbReference type="NCBI Taxonomy" id="3075521"/>
    <lineage>
        <taxon>Bacteria</taxon>
        <taxon>Bacillati</taxon>
        <taxon>Actinomycetota</taxon>
        <taxon>Actinomycetes</taxon>
        <taxon>Kitasatosporales</taxon>
        <taxon>Streptomycetaceae</taxon>
        <taxon>Streptomyces</taxon>
    </lineage>
</organism>
<gene>
    <name evidence="2" type="ORF">RM863_41370</name>
</gene>
<name>A0ABU2UZ67_9ACTN</name>
<feature type="domain" description="Peptidase S33 tripeptidyl aminopeptidase-like C-terminal" evidence="1">
    <location>
        <begin position="5"/>
        <end position="29"/>
    </location>
</feature>
<dbReference type="GO" id="GO:0016787">
    <property type="term" value="F:hydrolase activity"/>
    <property type="evidence" value="ECO:0007669"/>
    <property type="project" value="UniProtKB-KW"/>
</dbReference>
<dbReference type="Proteomes" id="UP001180489">
    <property type="component" value="Unassembled WGS sequence"/>
</dbReference>
<reference evidence="2" key="1">
    <citation type="submission" date="2024-05" db="EMBL/GenBank/DDBJ databases">
        <title>30 novel species of actinomycetes from the DSMZ collection.</title>
        <authorList>
            <person name="Nouioui I."/>
        </authorList>
    </citation>
    <scope>NUCLEOTIDE SEQUENCE</scope>
    <source>
        <strain evidence="2">DSM 41014</strain>
    </source>
</reference>
<keyword evidence="2" id="KW-0378">Hydrolase</keyword>
<evidence type="ECO:0000313" key="2">
    <source>
        <dbReference type="EMBL" id="MDT0478575.1"/>
    </source>
</evidence>
<keyword evidence="3" id="KW-1185">Reference proteome</keyword>
<comment type="caution">
    <text evidence="2">The sequence shown here is derived from an EMBL/GenBank/DDBJ whole genome shotgun (WGS) entry which is preliminary data.</text>
</comment>
<protein>
    <submittedName>
        <fullName evidence="2">Alpha/beta hydrolase</fullName>
    </submittedName>
</protein>